<dbReference type="InterPro" id="IPR050248">
    <property type="entry name" value="Polysacc_deacetylase_ArnD"/>
</dbReference>
<dbReference type="GO" id="GO:0016810">
    <property type="term" value="F:hydrolase activity, acting on carbon-nitrogen (but not peptide) bonds"/>
    <property type="evidence" value="ECO:0007669"/>
    <property type="project" value="InterPro"/>
</dbReference>
<evidence type="ECO:0000256" key="2">
    <source>
        <dbReference type="ARBA" id="ARBA00010973"/>
    </source>
</evidence>
<keyword evidence="10" id="KW-1185">Reference proteome</keyword>
<feature type="chain" id="PRO_5015396316" description="Chitooligosaccharide deacetylase" evidence="7">
    <location>
        <begin position="33"/>
        <end position="269"/>
    </location>
</feature>
<comment type="similarity">
    <text evidence="2">Belongs to the polysaccharide deacetylase family.</text>
</comment>
<dbReference type="PROSITE" id="PS51318">
    <property type="entry name" value="TAT"/>
    <property type="match status" value="1"/>
</dbReference>
<protein>
    <recommendedName>
        <fullName evidence="3">Chitooligosaccharide deacetylase</fullName>
    </recommendedName>
    <alternativeName>
        <fullName evidence="6">Nodulation protein B</fullName>
    </alternativeName>
</protein>
<dbReference type="GO" id="GO:0046872">
    <property type="term" value="F:metal ion binding"/>
    <property type="evidence" value="ECO:0007669"/>
    <property type="project" value="UniProtKB-KW"/>
</dbReference>
<keyword evidence="4" id="KW-0479">Metal-binding</keyword>
<dbReference type="InterPro" id="IPR011330">
    <property type="entry name" value="Glyco_hydro/deAcase_b/a-brl"/>
</dbReference>
<dbReference type="AlphaFoldDB" id="A0A2T8HS44"/>
<dbReference type="PANTHER" id="PTHR10587:SF133">
    <property type="entry name" value="CHITIN DEACETYLASE 1-RELATED"/>
    <property type="match status" value="1"/>
</dbReference>
<evidence type="ECO:0000313" key="10">
    <source>
        <dbReference type="Proteomes" id="UP000245911"/>
    </source>
</evidence>
<sequence length="269" mass="29615">MTHINRRALLSGMGALCLSGTAVLNTSSRAAAQTAAIPMPPVPRLTRAHGLVSVHAVQTTRPQVALTFDDGPHPTHTPVLLDILARYNVKATFYVIGSMVRRYPEILHRIVAEGHEVGNHTWTHPTLSRLGHGGFLREIDRTQEIVWRTVGVLPVTMRPPYGAITGRQSHMLAGERNIPTVMWSVDTSDWRRPGSHVVADRMIRGARPGAVILAHDIHGPTVRAVPQAIEGILARGMELTTMSELLGWQHWGPRGLRYVRQGAADNWRG</sequence>
<dbReference type="InterPro" id="IPR002509">
    <property type="entry name" value="NODB_dom"/>
</dbReference>
<dbReference type="Pfam" id="PF01522">
    <property type="entry name" value="Polysacc_deac_1"/>
    <property type="match status" value="1"/>
</dbReference>
<evidence type="ECO:0000256" key="6">
    <source>
        <dbReference type="ARBA" id="ARBA00032976"/>
    </source>
</evidence>
<comment type="function">
    <text evidence="1">Is involved in generating a small heat-stable compound (Nod), an acylated oligomer of N-acetylglucosamine, that stimulates mitosis in various plant protoplasts.</text>
</comment>
<comment type="caution">
    <text evidence="9">The sequence shown here is derived from an EMBL/GenBank/DDBJ whole genome shotgun (WGS) entry which is preliminary data.</text>
</comment>
<evidence type="ECO:0000313" key="9">
    <source>
        <dbReference type="EMBL" id="PVH28260.1"/>
    </source>
</evidence>
<evidence type="ECO:0000256" key="7">
    <source>
        <dbReference type="SAM" id="SignalP"/>
    </source>
</evidence>
<dbReference type="Gene3D" id="3.20.20.370">
    <property type="entry name" value="Glycoside hydrolase/deacetylase"/>
    <property type="match status" value="1"/>
</dbReference>
<keyword evidence="7" id="KW-0732">Signal</keyword>
<dbReference type="SUPFAM" id="SSF88713">
    <property type="entry name" value="Glycoside hydrolase/deacetylase"/>
    <property type="match status" value="1"/>
</dbReference>
<evidence type="ECO:0000256" key="4">
    <source>
        <dbReference type="ARBA" id="ARBA00022723"/>
    </source>
</evidence>
<feature type="domain" description="NodB homology" evidence="8">
    <location>
        <begin position="62"/>
        <end position="240"/>
    </location>
</feature>
<dbReference type="PROSITE" id="PS51677">
    <property type="entry name" value="NODB"/>
    <property type="match status" value="1"/>
</dbReference>
<feature type="signal peptide" evidence="7">
    <location>
        <begin position="1"/>
        <end position="32"/>
    </location>
</feature>
<evidence type="ECO:0000256" key="1">
    <source>
        <dbReference type="ARBA" id="ARBA00003236"/>
    </source>
</evidence>
<proteinExistence type="inferred from homology"/>
<dbReference type="Proteomes" id="UP000245911">
    <property type="component" value="Unassembled WGS sequence"/>
</dbReference>
<keyword evidence="5" id="KW-0378">Hydrolase</keyword>
<dbReference type="GO" id="GO:0016020">
    <property type="term" value="C:membrane"/>
    <property type="evidence" value="ECO:0007669"/>
    <property type="project" value="TreeGrafter"/>
</dbReference>
<evidence type="ECO:0000256" key="5">
    <source>
        <dbReference type="ARBA" id="ARBA00022801"/>
    </source>
</evidence>
<evidence type="ECO:0000259" key="8">
    <source>
        <dbReference type="PROSITE" id="PS51677"/>
    </source>
</evidence>
<organism evidence="9 10">
    <name type="scientific">Pararhodobacter oceanensis</name>
    <dbReference type="NCBI Taxonomy" id="2172121"/>
    <lineage>
        <taxon>Bacteria</taxon>
        <taxon>Pseudomonadati</taxon>
        <taxon>Pseudomonadota</taxon>
        <taxon>Alphaproteobacteria</taxon>
        <taxon>Rhodobacterales</taxon>
        <taxon>Paracoccaceae</taxon>
        <taxon>Pararhodobacter</taxon>
    </lineage>
</organism>
<gene>
    <name evidence="9" type="ORF">DDE20_13450</name>
</gene>
<dbReference type="OrthoDB" id="5291101at2"/>
<dbReference type="EMBL" id="QDKM01000006">
    <property type="protein sequence ID" value="PVH28260.1"/>
    <property type="molecule type" value="Genomic_DNA"/>
</dbReference>
<evidence type="ECO:0000256" key="3">
    <source>
        <dbReference type="ARBA" id="ARBA00020071"/>
    </source>
</evidence>
<dbReference type="GO" id="GO:0005975">
    <property type="term" value="P:carbohydrate metabolic process"/>
    <property type="evidence" value="ECO:0007669"/>
    <property type="project" value="InterPro"/>
</dbReference>
<dbReference type="CDD" id="cd10917">
    <property type="entry name" value="CE4_NodB_like_6s_7s"/>
    <property type="match status" value="1"/>
</dbReference>
<dbReference type="InterPro" id="IPR006311">
    <property type="entry name" value="TAT_signal"/>
</dbReference>
<reference evidence="9 10" key="1">
    <citation type="submission" date="2018-04" db="EMBL/GenBank/DDBJ databases">
        <title>Pararhodobacter oceanense sp. nov., isolated from marine intertidal sediment.</title>
        <authorList>
            <person name="Wang X.-L."/>
            <person name="Du Z.-J."/>
        </authorList>
    </citation>
    <scope>NUCLEOTIDE SEQUENCE [LARGE SCALE GENOMIC DNA]</scope>
    <source>
        <strain evidence="9 10">AM505</strain>
    </source>
</reference>
<dbReference type="PANTHER" id="PTHR10587">
    <property type="entry name" value="GLYCOSYL TRANSFERASE-RELATED"/>
    <property type="match status" value="1"/>
</dbReference>
<accession>A0A2T8HS44</accession>
<name>A0A2T8HS44_9RHOB</name>